<reference evidence="7 8" key="1">
    <citation type="submission" date="2018-06" db="EMBL/GenBank/DDBJ databases">
        <authorList>
            <consortium name="Pathogen Informatics"/>
            <person name="Doyle S."/>
        </authorList>
    </citation>
    <scope>NUCLEOTIDE SEQUENCE [LARGE SCALE GENOMIC DNA]</scope>
    <source>
        <strain evidence="8">ATCC 11859 / DSM 33 / NCIB 8841 / NCTC 4822</strain>
    </source>
</reference>
<keyword evidence="3" id="KW-0812">Transmembrane</keyword>
<keyword evidence="8" id="KW-1185">Reference proteome</keyword>
<dbReference type="PANTHER" id="PTHR42852:SF6">
    <property type="entry name" value="THIOL:DISULFIDE INTERCHANGE PROTEIN DSBE"/>
    <property type="match status" value="1"/>
</dbReference>
<dbReference type="Pfam" id="PF00578">
    <property type="entry name" value="AhpC-TSA"/>
    <property type="match status" value="1"/>
</dbReference>
<keyword evidence="2" id="KW-0201">Cytochrome c-type biogenesis</keyword>
<name>A0A380BKX8_SPOPA</name>
<dbReference type="AlphaFoldDB" id="A0A380BKX8"/>
<accession>A0A380BKX8</accession>
<gene>
    <name evidence="7" type="primary">resA_3</name>
    <name evidence="7" type="ORF">NCTC4822_01342</name>
</gene>
<dbReference type="CDD" id="cd02966">
    <property type="entry name" value="TlpA_like_family"/>
    <property type="match status" value="1"/>
</dbReference>
<evidence type="ECO:0000256" key="4">
    <source>
        <dbReference type="ARBA" id="ARBA00023157"/>
    </source>
</evidence>
<dbReference type="OrthoDB" id="25753at2"/>
<dbReference type="InterPro" id="IPR000866">
    <property type="entry name" value="AhpC/TSA"/>
</dbReference>
<protein>
    <submittedName>
        <fullName evidence="7">Thiol-disulfide oxidoreductase resA</fullName>
    </submittedName>
</protein>
<organism evidence="7 8">
    <name type="scientific">Sporosarcina pasteurii</name>
    <name type="common">Bacillus pasteurii</name>
    <dbReference type="NCBI Taxonomy" id="1474"/>
    <lineage>
        <taxon>Bacteria</taxon>
        <taxon>Bacillati</taxon>
        <taxon>Bacillota</taxon>
        <taxon>Bacilli</taxon>
        <taxon>Bacillales</taxon>
        <taxon>Caryophanaceae</taxon>
        <taxon>Sporosarcina</taxon>
    </lineage>
</organism>
<dbReference type="EMBL" id="UGYZ01000002">
    <property type="protein sequence ID" value="SUJ03077.1"/>
    <property type="molecule type" value="Genomic_DNA"/>
</dbReference>
<evidence type="ECO:0000313" key="7">
    <source>
        <dbReference type="EMBL" id="SUJ03077.1"/>
    </source>
</evidence>
<evidence type="ECO:0000256" key="1">
    <source>
        <dbReference type="ARBA" id="ARBA00004196"/>
    </source>
</evidence>
<dbReference type="InterPro" id="IPR050553">
    <property type="entry name" value="Thioredoxin_ResA/DsbE_sf"/>
</dbReference>
<comment type="subcellular location">
    <subcellularLocation>
        <location evidence="1">Cell envelope</location>
    </subcellularLocation>
</comment>
<evidence type="ECO:0000256" key="5">
    <source>
        <dbReference type="ARBA" id="ARBA00023284"/>
    </source>
</evidence>
<proteinExistence type="predicted"/>
<dbReference type="Proteomes" id="UP000254519">
    <property type="component" value="Unassembled WGS sequence"/>
</dbReference>
<evidence type="ECO:0000313" key="8">
    <source>
        <dbReference type="Proteomes" id="UP000254519"/>
    </source>
</evidence>
<evidence type="ECO:0000256" key="2">
    <source>
        <dbReference type="ARBA" id="ARBA00022748"/>
    </source>
</evidence>
<evidence type="ECO:0000256" key="3">
    <source>
        <dbReference type="ARBA" id="ARBA00022968"/>
    </source>
</evidence>
<dbReference type="InterPro" id="IPR013766">
    <property type="entry name" value="Thioredoxin_domain"/>
</dbReference>
<dbReference type="InterPro" id="IPR036249">
    <property type="entry name" value="Thioredoxin-like_sf"/>
</dbReference>
<dbReference type="GO" id="GO:0016209">
    <property type="term" value="F:antioxidant activity"/>
    <property type="evidence" value="ECO:0007669"/>
    <property type="project" value="InterPro"/>
</dbReference>
<evidence type="ECO:0000259" key="6">
    <source>
        <dbReference type="PROSITE" id="PS51352"/>
    </source>
</evidence>
<dbReference type="InterPro" id="IPR017937">
    <property type="entry name" value="Thioredoxin_CS"/>
</dbReference>
<feature type="domain" description="Thioredoxin" evidence="6">
    <location>
        <begin position="29"/>
        <end position="167"/>
    </location>
</feature>
<dbReference type="PANTHER" id="PTHR42852">
    <property type="entry name" value="THIOL:DISULFIDE INTERCHANGE PROTEIN DSBE"/>
    <property type="match status" value="1"/>
</dbReference>
<dbReference type="GO" id="GO:0030313">
    <property type="term" value="C:cell envelope"/>
    <property type="evidence" value="ECO:0007669"/>
    <property type="project" value="UniProtKB-SubCell"/>
</dbReference>
<dbReference type="PROSITE" id="PS51352">
    <property type="entry name" value="THIOREDOXIN_2"/>
    <property type="match status" value="1"/>
</dbReference>
<dbReference type="SUPFAM" id="SSF52833">
    <property type="entry name" value="Thioredoxin-like"/>
    <property type="match status" value="1"/>
</dbReference>
<dbReference type="NCBIfam" id="NF002854">
    <property type="entry name" value="PRK03147.1"/>
    <property type="match status" value="1"/>
</dbReference>
<dbReference type="PROSITE" id="PS00194">
    <property type="entry name" value="THIOREDOXIN_1"/>
    <property type="match status" value="1"/>
</dbReference>
<keyword evidence="5" id="KW-0676">Redox-active center</keyword>
<dbReference type="GO" id="GO:0017004">
    <property type="term" value="P:cytochrome complex assembly"/>
    <property type="evidence" value="ECO:0007669"/>
    <property type="project" value="UniProtKB-KW"/>
</dbReference>
<keyword evidence="4" id="KW-1015">Disulfide bond</keyword>
<dbReference type="Gene3D" id="3.40.30.10">
    <property type="entry name" value="Glutaredoxin"/>
    <property type="match status" value="1"/>
</dbReference>
<sequence length="168" mass="18961">MRLVVLLLLTSAIIFTIYNSVTKEKHGILQVGDNAPDFALVDLDGESHRLSDYRGQGVFLNFWGTWCAPCKREMPAMGRQYTVYKDKGVQILAVNIAESDLKVRRFAEQYGMNFPTLIDKNKGVMQAYNIKPLPTTLLIDPEGKIIKIITGEMSEEDIQGYMEQIMPG</sequence>
<dbReference type="RefSeq" id="WP_115364068.1">
    <property type="nucleotide sequence ID" value="NZ_CP038012.1"/>
</dbReference>
<keyword evidence="3" id="KW-0735">Signal-anchor</keyword>
<dbReference type="GO" id="GO:0016491">
    <property type="term" value="F:oxidoreductase activity"/>
    <property type="evidence" value="ECO:0007669"/>
    <property type="project" value="InterPro"/>
</dbReference>